<proteinExistence type="predicted"/>
<evidence type="ECO:0000313" key="3">
    <source>
        <dbReference type="Proteomes" id="UP000007015"/>
    </source>
</evidence>
<dbReference type="Gramene" id="BGIOSGA022191-TA">
    <property type="protein sequence ID" value="BGIOSGA022191-PA"/>
    <property type="gene ID" value="BGIOSGA022191"/>
</dbReference>
<accession>A2Y8L9</accession>
<sequence length="221" mass="23680">MGDHHDEEEKGKDNKAAASSSWQARRHLIVLAALGGTVAATAVVITVSVILRPVHVEFAVARATQQKIAIGSNDTGIYLNLTVTARSTTSRAMVQYRKVFVDLVAKTIQKDKMQLQMYRAPLQTPLPGNGTSYVPAAAATQRASIKASLLLVGDSLNTKSNLLASQLISTTPSINVVVTAQVSFKIGVVYSRVYDIAVRCPRVVFLPVNQPPPHPPPICTG</sequence>
<feature type="transmembrane region" description="Helical" evidence="1">
    <location>
        <begin position="28"/>
        <end position="51"/>
    </location>
</feature>
<dbReference type="PANTHER" id="PTHR36480:SF3">
    <property type="entry name" value="OS06G0118900 PROTEIN"/>
    <property type="match status" value="1"/>
</dbReference>
<keyword evidence="1" id="KW-1133">Transmembrane helix</keyword>
<evidence type="ECO:0000313" key="2">
    <source>
        <dbReference type="EMBL" id="EAY99429.1"/>
    </source>
</evidence>
<dbReference type="EMBL" id="CM000131">
    <property type="protein sequence ID" value="EAY99429.1"/>
    <property type="molecule type" value="Genomic_DNA"/>
</dbReference>
<name>A2Y8L9_ORYSI</name>
<evidence type="ECO:0000256" key="1">
    <source>
        <dbReference type="SAM" id="Phobius"/>
    </source>
</evidence>
<keyword evidence="3" id="KW-1185">Reference proteome</keyword>
<dbReference type="HOGENOM" id="CLU_097698_2_0_1"/>
<dbReference type="PANTHER" id="PTHR36480">
    <property type="entry name" value="OS06G0118900 PROTEIN-RELATED"/>
    <property type="match status" value="1"/>
</dbReference>
<dbReference type="Proteomes" id="UP000007015">
    <property type="component" value="Chromosome 6"/>
</dbReference>
<organism evidence="2 3">
    <name type="scientific">Oryza sativa subsp. indica</name>
    <name type="common">Rice</name>
    <dbReference type="NCBI Taxonomy" id="39946"/>
    <lineage>
        <taxon>Eukaryota</taxon>
        <taxon>Viridiplantae</taxon>
        <taxon>Streptophyta</taxon>
        <taxon>Embryophyta</taxon>
        <taxon>Tracheophyta</taxon>
        <taxon>Spermatophyta</taxon>
        <taxon>Magnoliopsida</taxon>
        <taxon>Liliopsida</taxon>
        <taxon>Poales</taxon>
        <taxon>Poaceae</taxon>
        <taxon>BOP clade</taxon>
        <taxon>Oryzoideae</taxon>
        <taxon>Oryzeae</taxon>
        <taxon>Oryzinae</taxon>
        <taxon>Oryza</taxon>
        <taxon>Oryza sativa</taxon>
    </lineage>
</organism>
<dbReference type="AlphaFoldDB" id="A2Y8L9"/>
<reference evidence="2 3" key="1">
    <citation type="journal article" date="2005" name="PLoS Biol.">
        <title>The genomes of Oryza sativa: a history of duplications.</title>
        <authorList>
            <person name="Yu J."/>
            <person name="Wang J."/>
            <person name="Lin W."/>
            <person name="Li S."/>
            <person name="Li H."/>
            <person name="Zhou J."/>
            <person name="Ni P."/>
            <person name="Dong W."/>
            <person name="Hu S."/>
            <person name="Zeng C."/>
            <person name="Zhang J."/>
            <person name="Zhang Y."/>
            <person name="Li R."/>
            <person name="Xu Z."/>
            <person name="Li S."/>
            <person name="Li X."/>
            <person name="Zheng H."/>
            <person name="Cong L."/>
            <person name="Lin L."/>
            <person name="Yin J."/>
            <person name="Geng J."/>
            <person name="Li G."/>
            <person name="Shi J."/>
            <person name="Liu J."/>
            <person name="Lv H."/>
            <person name="Li J."/>
            <person name="Wang J."/>
            <person name="Deng Y."/>
            <person name="Ran L."/>
            <person name="Shi X."/>
            <person name="Wang X."/>
            <person name="Wu Q."/>
            <person name="Li C."/>
            <person name="Ren X."/>
            <person name="Wang J."/>
            <person name="Wang X."/>
            <person name="Li D."/>
            <person name="Liu D."/>
            <person name="Zhang X."/>
            <person name="Ji Z."/>
            <person name="Zhao W."/>
            <person name="Sun Y."/>
            <person name="Zhang Z."/>
            <person name="Bao J."/>
            <person name="Han Y."/>
            <person name="Dong L."/>
            <person name="Ji J."/>
            <person name="Chen P."/>
            <person name="Wu S."/>
            <person name="Liu J."/>
            <person name="Xiao Y."/>
            <person name="Bu D."/>
            <person name="Tan J."/>
            <person name="Yang L."/>
            <person name="Ye C."/>
            <person name="Zhang J."/>
            <person name="Xu J."/>
            <person name="Zhou Y."/>
            <person name="Yu Y."/>
            <person name="Zhang B."/>
            <person name="Zhuang S."/>
            <person name="Wei H."/>
            <person name="Liu B."/>
            <person name="Lei M."/>
            <person name="Yu H."/>
            <person name="Li Y."/>
            <person name="Xu H."/>
            <person name="Wei S."/>
            <person name="He X."/>
            <person name="Fang L."/>
            <person name="Zhang Z."/>
            <person name="Zhang Y."/>
            <person name="Huang X."/>
            <person name="Su Z."/>
            <person name="Tong W."/>
            <person name="Li J."/>
            <person name="Tong Z."/>
            <person name="Li S."/>
            <person name="Ye J."/>
            <person name="Wang L."/>
            <person name="Fang L."/>
            <person name="Lei T."/>
            <person name="Chen C."/>
            <person name="Chen H."/>
            <person name="Xu Z."/>
            <person name="Li H."/>
            <person name="Huang H."/>
            <person name="Zhang F."/>
            <person name="Xu H."/>
            <person name="Li N."/>
            <person name="Zhao C."/>
            <person name="Li S."/>
            <person name="Dong L."/>
            <person name="Huang Y."/>
            <person name="Li L."/>
            <person name="Xi Y."/>
            <person name="Qi Q."/>
            <person name="Li W."/>
            <person name="Zhang B."/>
            <person name="Hu W."/>
            <person name="Zhang Y."/>
            <person name="Tian X."/>
            <person name="Jiao Y."/>
            <person name="Liang X."/>
            <person name="Jin J."/>
            <person name="Gao L."/>
            <person name="Zheng W."/>
            <person name="Hao B."/>
            <person name="Liu S."/>
            <person name="Wang W."/>
            <person name="Yuan L."/>
            <person name="Cao M."/>
            <person name="McDermott J."/>
            <person name="Samudrala R."/>
            <person name="Wang J."/>
            <person name="Wong G.K."/>
            <person name="Yang H."/>
        </authorList>
    </citation>
    <scope>NUCLEOTIDE SEQUENCE [LARGE SCALE GENOMIC DNA]</scope>
    <source>
        <strain evidence="3">cv. 93-11</strain>
    </source>
</reference>
<gene>
    <name evidence="2" type="ORF">OsI_21400</name>
</gene>
<keyword evidence="1" id="KW-0812">Transmembrane</keyword>
<dbReference type="OMA" id="DAGTYFR"/>
<evidence type="ECO:0008006" key="4">
    <source>
        <dbReference type="Google" id="ProtNLM"/>
    </source>
</evidence>
<keyword evidence="1" id="KW-0472">Membrane</keyword>
<protein>
    <recommendedName>
        <fullName evidence="4">Late embryogenesis abundant protein LEA-2 subgroup domain-containing protein</fullName>
    </recommendedName>
</protein>